<keyword evidence="4" id="KW-0378">Hydrolase</keyword>
<dbReference type="SMART" id="SM00495">
    <property type="entry name" value="ChtBD3"/>
    <property type="match status" value="1"/>
</dbReference>
<proteinExistence type="predicted"/>
<feature type="domain" description="Chitin-binding type-3" evidence="5">
    <location>
        <begin position="433"/>
        <end position="475"/>
    </location>
</feature>
<reference evidence="6 7" key="1">
    <citation type="submission" date="2015-06" db="EMBL/GenBank/DDBJ databases">
        <title>Genome sequence of Pseudoalteromonas peptidolytica.</title>
        <authorList>
            <person name="Xie B.-B."/>
            <person name="Rong J.-C."/>
            <person name="Qin Q.-L."/>
            <person name="Zhang Y.-Z."/>
        </authorList>
    </citation>
    <scope>NUCLEOTIDE SEQUENCE [LARGE SCALE GENOMIC DNA]</scope>
    <source>
        <strain evidence="6 7">F12-50-A1</strain>
    </source>
</reference>
<dbReference type="GO" id="GO:0008061">
    <property type="term" value="F:chitin binding"/>
    <property type="evidence" value="ECO:0007669"/>
    <property type="project" value="UniProtKB-KW"/>
</dbReference>
<evidence type="ECO:0000256" key="2">
    <source>
        <dbReference type="ARBA" id="ARBA00022669"/>
    </source>
</evidence>
<dbReference type="InterPro" id="IPR036573">
    <property type="entry name" value="CBM_sf_5/12"/>
</dbReference>
<dbReference type="InterPro" id="IPR041029">
    <property type="entry name" value="GbpA_2"/>
</dbReference>
<dbReference type="InterPro" id="IPR004302">
    <property type="entry name" value="Cellulose/chitin-bd_N"/>
</dbReference>
<dbReference type="SUPFAM" id="SSF81296">
    <property type="entry name" value="E set domains"/>
    <property type="match status" value="1"/>
</dbReference>
<dbReference type="Pfam" id="PF18416">
    <property type="entry name" value="GbpA_2"/>
    <property type="match status" value="1"/>
</dbReference>
<evidence type="ECO:0000256" key="4">
    <source>
        <dbReference type="ARBA" id="ARBA00022801"/>
    </source>
</evidence>
<organism evidence="6 7">
    <name type="scientific">Pseudoalteromonas peptidolytica F12-50-A1</name>
    <dbReference type="NCBI Taxonomy" id="1315280"/>
    <lineage>
        <taxon>Bacteria</taxon>
        <taxon>Pseudomonadati</taxon>
        <taxon>Pseudomonadota</taxon>
        <taxon>Gammaproteobacteria</taxon>
        <taxon>Alteromonadales</taxon>
        <taxon>Pseudoalteromonadaceae</taxon>
        <taxon>Pseudoalteromonas</taxon>
    </lineage>
</organism>
<evidence type="ECO:0000259" key="5">
    <source>
        <dbReference type="SMART" id="SM00495"/>
    </source>
</evidence>
<keyword evidence="2" id="KW-0147">Chitin-binding</keyword>
<dbReference type="GO" id="GO:0030246">
    <property type="term" value="F:carbohydrate binding"/>
    <property type="evidence" value="ECO:0007669"/>
    <property type="project" value="InterPro"/>
</dbReference>
<evidence type="ECO:0000256" key="3">
    <source>
        <dbReference type="ARBA" id="ARBA00022729"/>
    </source>
</evidence>
<dbReference type="InterPro" id="IPR003610">
    <property type="entry name" value="CBM5/12"/>
</dbReference>
<dbReference type="Gene3D" id="2.10.10.20">
    <property type="entry name" value="Carbohydrate-binding module superfamily 5/12"/>
    <property type="match status" value="1"/>
</dbReference>
<evidence type="ECO:0000313" key="6">
    <source>
        <dbReference type="EMBL" id="MBE0348829.1"/>
    </source>
</evidence>
<keyword evidence="3" id="KW-0732">Signal</keyword>
<dbReference type="EMBL" id="AQHF01000034">
    <property type="protein sequence ID" value="MBE0348829.1"/>
    <property type="molecule type" value="Genomic_DNA"/>
</dbReference>
<dbReference type="Gene3D" id="2.60.40.10">
    <property type="entry name" value="Immunoglobulins"/>
    <property type="match status" value="1"/>
</dbReference>
<dbReference type="PANTHER" id="PTHR34823">
    <property type="entry name" value="GLCNAC-BINDING PROTEIN A"/>
    <property type="match status" value="1"/>
</dbReference>
<name>A0A8I0T818_9GAMM</name>
<dbReference type="Gene3D" id="2.70.50.50">
    <property type="entry name" value="chitin-binding protein cbp21"/>
    <property type="match status" value="1"/>
</dbReference>
<protein>
    <submittedName>
        <fullName evidence="6">Chitin-binding protein</fullName>
    </submittedName>
</protein>
<dbReference type="PANTHER" id="PTHR34823:SF1">
    <property type="entry name" value="CHITIN-BINDING TYPE-4 DOMAIN-CONTAINING PROTEIN"/>
    <property type="match status" value="1"/>
</dbReference>
<accession>A0A8I0T818</accession>
<keyword evidence="1" id="KW-0964">Secreted</keyword>
<dbReference type="GO" id="GO:0004553">
    <property type="term" value="F:hydrolase activity, hydrolyzing O-glycosyl compounds"/>
    <property type="evidence" value="ECO:0007669"/>
    <property type="project" value="InterPro"/>
</dbReference>
<sequence length="475" mass="52555">MNKFQSKFAFIMVGTVSTLLSNNALSHGYMDFPKARQAICQSQGGYWWPDDGSNIPNLACRAAFLESGHFQFVQEHEFSANTADYNNLEAVKTVVPDGTLCSAGDTNKKGMSVVSPHWQRTTIEPNAQNTVAISFRATTPHNPSFWQIFLTKPSYDGNTMPLKWSDLELINEFDNIDFVVDPEGKRFYKMEINIPAGREGEAVLYTRWQRNDAGGEGFYNCSDITIKSTGAPADWVSSGYYLKQGQNANVGDSIWFRTFDQAGNELVSHQLSINSTNVSRWQTELASYLNSNFSNQLKIGVMQQDGAIVFDETTLLANQVFLPNAQFTSNLSIVKGDTNTPPTINPIANIVINENTQATVHAHVFDDQNDPLSFTWSIPSPLTYTGDGDTIVVTAPAVNTDQSIEGSLTVSDGKASTAASFTVTIKNVNAGEYPQWQATQTYVAGDKVTYQQQSYEAKWWNRNEKPGSSAVWKPI</sequence>
<dbReference type="SUPFAM" id="SSF51055">
    <property type="entry name" value="Carbohydrate binding domain"/>
    <property type="match status" value="1"/>
</dbReference>
<comment type="caution">
    <text evidence="6">The sequence shown here is derived from an EMBL/GenBank/DDBJ whole genome shotgun (WGS) entry which is preliminary data.</text>
</comment>
<dbReference type="Proteomes" id="UP000660708">
    <property type="component" value="Unassembled WGS sequence"/>
</dbReference>
<dbReference type="GO" id="GO:0005576">
    <property type="term" value="C:extracellular region"/>
    <property type="evidence" value="ECO:0007669"/>
    <property type="project" value="InterPro"/>
</dbReference>
<keyword evidence="7" id="KW-1185">Reference proteome</keyword>
<dbReference type="InterPro" id="IPR051024">
    <property type="entry name" value="GlcNAc_Chitin_IntDeg"/>
</dbReference>
<dbReference type="Pfam" id="PF02839">
    <property type="entry name" value="CBM_5_12"/>
    <property type="match status" value="1"/>
</dbReference>
<gene>
    <name evidence="6" type="primary">cpbD</name>
    <name evidence="6" type="ORF">PPEP_b0669</name>
</gene>
<dbReference type="CDD" id="cd12215">
    <property type="entry name" value="ChiC_BD"/>
    <property type="match status" value="1"/>
</dbReference>
<dbReference type="GO" id="GO:0005975">
    <property type="term" value="P:carbohydrate metabolic process"/>
    <property type="evidence" value="ECO:0007669"/>
    <property type="project" value="InterPro"/>
</dbReference>
<evidence type="ECO:0000256" key="1">
    <source>
        <dbReference type="ARBA" id="ARBA00022525"/>
    </source>
</evidence>
<dbReference type="AlphaFoldDB" id="A0A8I0T818"/>
<dbReference type="Pfam" id="PF03067">
    <property type="entry name" value="LPMO_10"/>
    <property type="match status" value="1"/>
</dbReference>
<dbReference type="InterPro" id="IPR014756">
    <property type="entry name" value="Ig_E-set"/>
</dbReference>
<dbReference type="Gene3D" id="3.30.70.2150">
    <property type="match status" value="1"/>
</dbReference>
<evidence type="ECO:0000313" key="7">
    <source>
        <dbReference type="Proteomes" id="UP000660708"/>
    </source>
</evidence>
<dbReference type="RefSeq" id="WP_147389564.1">
    <property type="nucleotide sequence ID" value="NZ_AQHF01000034.1"/>
</dbReference>
<dbReference type="InterPro" id="IPR013783">
    <property type="entry name" value="Ig-like_fold"/>
</dbReference>